<evidence type="ECO:0000313" key="2">
    <source>
        <dbReference type="Proteomes" id="UP000199320"/>
    </source>
</evidence>
<keyword evidence="2" id="KW-1185">Reference proteome</keyword>
<dbReference type="AlphaFoldDB" id="A0A1H9ZNA1"/>
<dbReference type="Pfam" id="PF24411">
    <property type="entry name" value="DUF7545"/>
    <property type="match status" value="1"/>
</dbReference>
<dbReference type="InterPro" id="IPR055967">
    <property type="entry name" value="DUF7545"/>
</dbReference>
<name>A0A1H9ZNA1_9EURY</name>
<accession>A0A1H9ZNA1</accession>
<gene>
    <name evidence="1" type="ORF">SAMN04488694_10251</name>
</gene>
<sequence>MQATAPLGTLPDRMGMTDEVQTTTFSISSDDGETDEVTVPSGLVDLVAEGDQTDAETVGDLVLLSFASRAHHIVHHGHEADEDLEAQEAEVMDLFEERFGVTFGEATGHQH</sequence>
<reference evidence="2" key="1">
    <citation type="submission" date="2016-10" db="EMBL/GenBank/DDBJ databases">
        <authorList>
            <person name="Varghese N."/>
            <person name="Submissions S."/>
        </authorList>
    </citation>
    <scope>NUCLEOTIDE SEQUENCE [LARGE SCALE GENOMIC DNA]</scope>
    <source>
        <strain evidence="2">CDM_6</strain>
    </source>
</reference>
<proteinExistence type="predicted"/>
<evidence type="ECO:0000313" key="1">
    <source>
        <dbReference type="EMBL" id="SES83154.1"/>
    </source>
</evidence>
<dbReference type="Proteomes" id="UP000199320">
    <property type="component" value="Unassembled WGS sequence"/>
</dbReference>
<organism evidence="1 2">
    <name type="scientific">Natrinema hispanicum</name>
    <dbReference type="NCBI Taxonomy" id="392421"/>
    <lineage>
        <taxon>Archaea</taxon>
        <taxon>Methanobacteriati</taxon>
        <taxon>Methanobacteriota</taxon>
        <taxon>Stenosarchaea group</taxon>
        <taxon>Halobacteria</taxon>
        <taxon>Halobacteriales</taxon>
        <taxon>Natrialbaceae</taxon>
        <taxon>Natrinema</taxon>
    </lineage>
</organism>
<dbReference type="EMBL" id="FOIC01000002">
    <property type="protein sequence ID" value="SES83154.1"/>
    <property type="molecule type" value="Genomic_DNA"/>
</dbReference>
<protein>
    <submittedName>
        <fullName evidence="1">Uncharacterized protein</fullName>
    </submittedName>
</protein>